<comment type="caution">
    <text evidence="2">The sequence shown here is derived from an EMBL/GenBank/DDBJ whole genome shotgun (WGS) entry which is preliminary data.</text>
</comment>
<keyword evidence="3" id="KW-1185">Reference proteome</keyword>
<evidence type="ECO:0000313" key="3">
    <source>
        <dbReference type="Proteomes" id="UP000194664"/>
    </source>
</evidence>
<organism evidence="2 3">
    <name type="scientific">Marivivens niveibacter</name>
    <dbReference type="NCBI Taxonomy" id="1930667"/>
    <lineage>
        <taxon>Bacteria</taxon>
        <taxon>Pseudomonadati</taxon>
        <taxon>Pseudomonadota</taxon>
        <taxon>Alphaproteobacteria</taxon>
        <taxon>Rhodobacterales</taxon>
        <taxon>Paracoccaceae</taxon>
        <taxon>Marivivens group</taxon>
        <taxon>Marivivens</taxon>
    </lineage>
</organism>
<reference evidence="2 3" key="1">
    <citation type="submission" date="2016-12" db="EMBL/GenBank/DDBJ databases">
        <title>The draft genome sequence of HSLHS2.</title>
        <authorList>
            <person name="Hu D."/>
            <person name="Wang L."/>
            <person name="Shao Z."/>
        </authorList>
    </citation>
    <scope>NUCLEOTIDE SEQUENCE [LARGE SCALE GENOMIC DNA]</scope>
    <source>
        <strain evidence="2">MCCC 1A06712</strain>
    </source>
</reference>
<evidence type="ECO:0000256" key="1">
    <source>
        <dbReference type="SAM" id="SignalP"/>
    </source>
</evidence>
<dbReference type="OrthoDB" id="9813144at2"/>
<evidence type="ECO:0000313" key="2">
    <source>
        <dbReference type="EMBL" id="OUD09322.1"/>
    </source>
</evidence>
<evidence type="ECO:0008006" key="4">
    <source>
        <dbReference type="Google" id="ProtNLM"/>
    </source>
</evidence>
<dbReference type="Proteomes" id="UP000194664">
    <property type="component" value="Unassembled WGS sequence"/>
</dbReference>
<name>A0A251WY68_9RHOB</name>
<protein>
    <recommendedName>
        <fullName evidence="4">SIMPL domain-containing protein</fullName>
    </recommendedName>
</protein>
<dbReference type="PANTHER" id="PTHR34387">
    <property type="entry name" value="SLR1258 PROTEIN"/>
    <property type="match status" value="1"/>
</dbReference>
<dbReference type="Gene3D" id="3.30.110.170">
    <property type="entry name" value="Protein of unknown function (DUF541), domain 1"/>
    <property type="match status" value="1"/>
</dbReference>
<dbReference type="AlphaFoldDB" id="A0A251WY68"/>
<feature type="chain" id="PRO_5013349894" description="SIMPL domain-containing protein" evidence="1">
    <location>
        <begin position="33"/>
        <end position="247"/>
    </location>
</feature>
<dbReference type="InterPro" id="IPR007497">
    <property type="entry name" value="SIMPL/DUF541"/>
</dbReference>
<feature type="signal peptide" evidence="1">
    <location>
        <begin position="1"/>
        <end position="32"/>
    </location>
</feature>
<accession>A0A251WY68</accession>
<dbReference type="PANTHER" id="PTHR34387:SF1">
    <property type="entry name" value="PERIPLASMIC IMMUNOGENIC PROTEIN"/>
    <property type="match status" value="1"/>
</dbReference>
<dbReference type="Pfam" id="PF04402">
    <property type="entry name" value="SIMPL"/>
    <property type="match status" value="1"/>
</dbReference>
<dbReference type="EMBL" id="MSPP01000003">
    <property type="protein sequence ID" value="OUD09322.1"/>
    <property type="molecule type" value="Genomic_DNA"/>
</dbReference>
<dbReference type="GO" id="GO:0006974">
    <property type="term" value="P:DNA damage response"/>
    <property type="evidence" value="ECO:0007669"/>
    <property type="project" value="TreeGrafter"/>
</dbReference>
<proteinExistence type="predicted"/>
<keyword evidence="1" id="KW-0732">Signal</keyword>
<gene>
    <name evidence="2" type="ORF">BVC71_11545</name>
</gene>
<dbReference type="Gene3D" id="3.30.70.2970">
    <property type="entry name" value="Protein of unknown function (DUF541), domain 2"/>
    <property type="match status" value="1"/>
</dbReference>
<sequence>MHSIRKVISMTPNFIRAAMIATALCASVPVFAQTVTQPTIIVTGEAEVTAPADMATVTLGVRHDAPTSAEAMDAASMGMQNVLATLEAAAVAPGGIQTGRVNLIPQYGRTMTGQIDYEKIESFTATVQISFESHDLPRLGGLISDLIAAGANTVNGVNFGLSHPDQLTDEARTLAVADARHRAEVYAQAAGQDVGAVLMIIETAGGGYQPMFAMAEARMGGPEMDVPLAPGSISVNASITMHFAIAE</sequence>
<dbReference type="InterPro" id="IPR052022">
    <property type="entry name" value="26kDa_periplasmic_antigen"/>
</dbReference>